<organism evidence="2 3">
    <name type="scientific">Frankia nepalensis</name>
    <dbReference type="NCBI Taxonomy" id="1836974"/>
    <lineage>
        <taxon>Bacteria</taxon>
        <taxon>Bacillati</taxon>
        <taxon>Actinomycetota</taxon>
        <taxon>Actinomycetes</taxon>
        <taxon>Frankiales</taxon>
        <taxon>Frankiaceae</taxon>
        <taxon>Frankia</taxon>
    </lineage>
</organism>
<dbReference type="PANTHER" id="PTHR33121">
    <property type="entry name" value="CYCLIC DI-GMP PHOSPHODIESTERASE PDEF"/>
    <property type="match status" value="1"/>
</dbReference>
<evidence type="ECO:0000259" key="1">
    <source>
        <dbReference type="PROSITE" id="PS50883"/>
    </source>
</evidence>
<dbReference type="InterPro" id="IPR003018">
    <property type="entry name" value="GAF"/>
</dbReference>
<keyword evidence="3" id="KW-1185">Reference proteome</keyword>
<dbReference type="SUPFAM" id="SSF55781">
    <property type="entry name" value="GAF domain-like"/>
    <property type="match status" value="1"/>
</dbReference>
<dbReference type="PROSITE" id="PS50883">
    <property type="entry name" value="EAL"/>
    <property type="match status" value="1"/>
</dbReference>
<comment type="caution">
    <text evidence="2">The sequence shown here is derived from an EMBL/GenBank/DDBJ whole genome shotgun (WGS) entry which is preliminary data.</text>
</comment>
<dbReference type="EMBL" id="JAEACQ010000341">
    <property type="protein sequence ID" value="MBL7632553.1"/>
    <property type="molecule type" value="Genomic_DNA"/>
</dbReference>
<protein>
    <submittedName>
        <fullName evidence="2">EAL domain-containing protein</fullName>
    </submittedName>
</protein>
<sequence length="425" mass="45233">MTGLVGHVHLQEGVDEVAIFGPTADVLNEDRKVTELLDVLRRHLGMDIAALSMLDDDGLLVVQVVSGDATGFGIAPGMTLLRGKELHERHWMGDLPAVCPDTSRDSRIVAPLASALHVGAFATTCVVDAAGEPYGLLACCAHEPRPALRDRDAQFLVMMAEFLRTSMVGLQRMWEARSRTWRTVCDVVDAGGPRIVYQPIVRFETGAVAGVEALSRFPDRGEGDGGPLGWFADAKVIGLGPELEMTAIHQALSALASLPPGVKMAVNASPGTVTAGLVHLCALKEKDRQRLIVEITEHEDCASYPEAMRAVRRLRAHNIHVAIDDAGIGYSGLAQLLRLRPDIIKIDGMITRGIDQDPACRAVAAGLVQLAREIDGTVIAEGIETIADRDAVVAAGIPYGQGHLLGRPAPTVEAACTARTTLDGA</sequence>
<evidence type="ECO:0000313" key="3">
    <source>
        <dbReference type="Proteomes" id="UP000604475"/>
    </source>
</evidence>
<dbReference type="Pfam" id="PF01590">
    <property type="entry name" value="GAF"/>
    <property type="match status" value="1"/>
</dbReference>
<dbReference type="AlphaFoldDB" id="A0A937RHX1"/>
<proteinExistence type="predicted"/>
<dbReference type="Gene3D" id="3.30.450.40">
    <property type="match status" value="1"/>
</dbReference>
<dbReference type="InterPro" id="IPR050706">
    <property type="entry name" value="Cyclic-di-GMP_PDE-like"/>
</dbReference>
<dbReference type="Gene3D" id="3.20.20.450">
    <property type="entry name" value="EAL domain"/>
    <property type="match status" value="1"/>
</dbReference>
<dbReference type="InterPro" id="IPR035919">
    <property type="entry name" value="EAL_sf"/>
</dbReference>
<dbReference type="CDD" id="cd01948">
    <property type="entry name" value="EAL"/>
    <property type="match status" value="1"/>
</dbReference>
<dbReference type="GO" id="GO:0071111">
    <property type="term" value="F:cyclic-guanylate-specific phosphodiesterase activity"/>
    <property type="evidence" value="ECO:0007669"/>
    <property type="project" value="InterPro"/>
</dbReference>
<name>A0A937RHX1_9ACTN</name>
<dbReference type="SUPFAM" id="SSF141868">
    <property type="entry name" value="EAL domain-like"/>
    <property type="match status" value="1"/>
</dbReference>
<reference evidence="2" key="1">
    <citation type="submission" date="2020-12" db="EMBL/GenBank/DDBJ databases">
        <title>Genomic characterization of non-nitrogen-fixing Frankia strains.</title>
        <authorList>
            <person name="Carlos-Shanley C."/>
            <person name="Guerra T."/>
            <person name="Hahn D."/>
        </authorList>
    </citation>
    <scope>NUCLEOTIDE SEQUENCE</scope>
    <source>
        <strain evidence="2">CN6</strain>
    </source>
</reference>
<dbReference type="Proteomes" id="UP000604475">
    <property type="component" value="Unassembled WGS sequence"/>
</dbReference>
<dbReference type="Pfam" id="PF00563">
    <property type="entry name" value="EAL"/>
    <property type="match status" value="1"/>
</dbReference>
<gene>
    <name evidence="2" type="ORF">I7412_36450</name>
</gene>
<dbReference type="InterPro" id="IPR001633">
    <property type="entry name" value="EAL_dom"/>
</dbReference>
<accession>A0A937RHX1</accession>
<dbReference type="PANTHER" id="PTHR33121:SF70">
    <property type="entry name" value="SIGNALING PROTEIN YKOW"/>
    <property type="match status" value="1"/>
</dbReference>
<dbReference type="SMART" id="SM00052">
    <property type="entry name" value="EAL"/>
    <property type="match status" value="1"/>
</dbReference>
<feature type="domain" description="EAL" evidence="1">
    <location>
        <begin position="177"/>
        <end position="422"/>
    </location>
</feature>
<dbReference type="InterPro" id="IPR029016">
    <property type="entry name" value="GAF-like_dom_sf"/>
</dbReference>
<evidence type="ECO:0000313" key="2">
    <source>
        <dbReference type="EMBL" id="MBL7632553.1"/>
    </source>
</evidence>